<evidence type="ECO:0000256" key="1">
    <source>
        <dbReference type="SAM" id="Phobius"/>
    </source>
</evidence>
<sequence>MIISNKLEKVRREIMKKKLLNLIGILSLISIFVIWTQPVKADVDYDITDMNVTAKVNRDGSVMIHRKIYYDFDSDAHGVFYRQNLTQKQQIKDIQVKVNNQPVVATNNEKNNTYQLTKEDNSYRFKVFHRISEDSRIKVEYSYKILNLITNYKDTAELNFKIIGNGWDTDIDHAQATVVFPEPVKGLKAWAHGSLDGYTQVLPQKGKVIMKADGVAGDVGIEVHAIFPTAVTAANKNFVDQNKKAAIEKQEAQLAKEANERRKRKSYFGWGLAFVSLISGLAVIIKGFFGKKLGFKPKKERDLAHNYEIPNVDPVTAQVLDNAAWPDTKAFTAYLMQLAGKKKIKIEEFKTKHLKKTNYRISVVDESILDDDLLYFLFKQVGDGKSFTTKGLRNYTSRKLGKKFDSWCKKRYKQTEKDGFLDHGLKMVRSHYRSLVIIGIMISIAAWAIAIFQLGSSTASVVGGGILLIIIEFIAFFIGNNKISLYTKKGALETDQVRGFEKMLDDIGKFKMKDVGDLILWEDIMPYAVAFGLSKKVLKQLRLEFSEDELNATGFIVGSSFYSTGSDGFERNFTSSFSEGVSYGSSSSSGGSGGFSGGSSGGVGGGSGGGAF</sequence>
<evidence type="ECO:0000313" key="4">
    <source>
        <dbReference type="EMBL" id="KRL23898.1"/>
    </source>
</evidence>
<dbReference type="AlphaFoldDB" id="A0A0R1P2F7"/>
<keyword evidence="1" id="KW-0812">Transmembrane</keyword>
<feature type="domain" description="Predicted membrane protein YciQ-like C-terminal" evidence="3">
    <location>
        <begin position="305"/>
        <end position="541"/>
    </location>
</feature>
<evidence type="ECO:0008006" key="6">
    <source>
        <dbReference type="Google" id="ProtNLM"/>
    </source>
</evidence>
<evidence type="ECO:0000259" key="2">
    <source>
        <dbReference type="Pfam" id="PF09972"/>
    </source>
</evidence>
<dbReference type="Proteomes" id="UP000051311">
    <property type="component" value="Unassembled WGS sequence"/>
</dbReference>
<reference evidence="4 5" key="1">
    <citation type="journal article" date="2015" name="Genome Announc.">
        <title>Expanding the biotechnology potential of lactobacilli through comparative genomics of 213 strains and associated genera.</title>
        <authorList>
            <person name="Sun Z."/>
            <person name="Harris H.M."/>
            <person name="McCann A."/>
            <person name="Guo C."/>
            <person name="Argimon S."/>
            <person name="Zhang W."/>
            <person name="Yang X."/>
            <person name="Jeffery I.B."/>
            <person name="Cooney J.C."/>
            <person name="Kagawa T.F."/>
            <person name="Liu W."/>
            <person name="Song Y."/>
            <person name="Salvetti E."/>
            <person name="Wrobel A."/>
            <person name="Rasinkangas P."/>
            <person name="Parkhill J."/>
            <person name="Rea M.C."/>
            <person name="O'Sullivan O."/>
            <person name="Ritari J."/>
            <person name="Douillard F.P."/>
            <person name="Paul Ross R."/>
            <person name="Yang R."/>
            <person name="Briner A.E."/>
            <person name="Felis G.E."/>
            <person name="de Vos W.M."/>
            <person name="Barrangou R."/>
            <person name="Klaenhammer T.R."/>
            <person name="Caufield P.W."/>
            <person name="Cui Y."/>
            <person name="Zhang H."/>
            <person name="O'Toole P.W."/>
        </authorList>
    </citation>
    <scope>NUCLEOTIDE SEQUENCE [LARGE SCALE GENOMIC DNA]</scope>
    <source>
        <strain evidence="4 5">DSM 10532</strain>
    </source>
</reference>
<protein>
    <recommendedName>
        <fullName evidence="6">Integral membrane protein</fullName>
    </recommendedName>
</protein>
<feature type="transmembrane region" description="Helical" evidence="1">
    <location>
        <begin position="435"/>
        <end position="455"/>
    </location>
</feature>
<feature type="domain" description="DUF2207" evidence="2">
    <location>
        <begin position="46"/>
        <end position="227"/>
    </location>
</feature>
<evidence type="ECO:0000259" key="3">
    <source>
        <dbReference type="Pfam" id="PF20990"/>
    </source>
</evidence>
<feature type="transmembrane region" description="Helical" evidence="1">
    <location>
        <begin position="20"/>
        <end position="38"/>
    </location>
</feature>
<gene>
    <name evidence="4" type="ORF">FC37_GL000769</name>
</gene>
<dbReference type="InterPro" id="IPR018702">
    <property type="entry name" value="DUF2207"/>
</dbReference>
<dbReference type="Pfam" id="PF09972">
    <property type="entry name" value="DUF2207"/>
    <property type="match status" value="1"/>
</dbReference>
<name>A0A0R1P2F7_9LACO</name>
<accession>A0A0R1P2F7</accession>
<organism evidence="4 5">
    <name type="scientific">Lactobacillus gallinarum DSM 10532 = JCM 2011</name>
    <dbReference type="NCBI Taxonomy" id="1423748"/>
    <lineage>
        <taxon>Bacteria</taxon>
        <taxon>Bacillati</taxon>
        <taxon>Bacillota</taxon>
        <taxon>Bacilli</taxon>
        <taxon>Lactobacillales</taxon>
        <taxon>Lactobacillaceae</taxon>
        <taxon>Lactobacillus</taxon>
    </lineage>
</organism>
<dbReference type="STRING" id="1423748.FC37_GL000769"/>
<dbReference type="PATRIC" id="fig|1423748.3.peg.808"/>
<keyword evidence="1" id="KW-1133">Transmembrane helix</keyword>
<dbReference type="eggNOG" id="COG4907">
    <property type="taxonomic scope" value="Bacteria"/>
</dbReference>
<keyword evidence="1" id="KW-0472">Membrane</keyword>
<dbReference type="EMBL" id="AZEL01000018">
    <property type="protein sequence ID" value="KRL23898.1"/>
    <property type="molecule type" value="Genomic_DNA"/>
</dbReference>
<proteinExistence type="predicted"/>
<feature type="transmembrane region" description="Helical" evidence="1">
    <location>
        <begin position="267"/>
        <end position="289"/>
    </location>
</feature>
<dbReference type="InterPro" id="IPR048389">
    <property type="entry name" value="YciQ-like_C"/>
</dbReference>
<dbReference type="Gene3D" id="2.60.40.3680">
    <property type="match status" value="1"/>
</dbReference>
<evidence type="ECO:0000313" key="5">
    <source>
        <dbReference type="Proteomes" id="UP000051311"/>
    </source>
</evidence>
<feature type="transmembrane region" description="Helical" evidence="1">
    <location>
        <begin position="461"/>
        <end position="479"/>
    </location>
</feature>
<comment type="caution">
    <text evidence="4">The sequence shown here is derived from an EMBL/GenBank/DDBJ whole genome shotgun (WGS) entry which is preliminary data.</text>
</comment>
<dbReference type="Pfam" id="PF20990">
    <property type="entry name" value="DUF2207_C"/>
    <property type="match status" value="1"/>
</dbReference>